<evidence type="ECO:0000313" key="2">
    <source>
        <dbReference type="EMBL" id="RBP45901.1"/>
    </source>
</evidence>
<sequence length="115" mass="12657">MIVERLKYVIWAADMSRAVEFYVKVFGGRVLKQNDIISEVAICEGIIGIHGGGEGKRTWTGLSFQVPDVIAGAAEIVAAGGQLTREPQPEDDEPPHLAMCMDTEGNEIMLTRKRR</sequence>
<keyword evidence="2" id="KW-0456">Lyase</keyword>
<organism evidence="2 3">
    <name type="scientific">Roseimicrobium gellanilyticum</name>
    <dbReference type="NCBI Taxonomy" id="748857"/>
    <lineage>
        <taxon>Bacteria</taxon>
        <taxon>Pseudomonadati</taxon>
        <taxon>Verrucomicrobiota</taxon>
        <taxon>Verrucomicrobiia</taxon>
        <taxon>Verrucomicrobiales</taxon>
        <taxon>Verrucomicrobiaceae</taxon>
        <taxon>Roseimicrobium</taxon>
    </lineage>
</organism>
<evidence type="ECO:0000313" key="3">
    <source>
        <dbReference type="Proteomes" id="UP000253426"/>
    </source>
</evidence>
<reference evidence="2 3" key="1">
    <citation type="submission" date="2018-06" db="EMBL/GenBank/DDBJ databases">
        <title>Genomic Encyclopedia of Type Strains, Phase IV (KMG-IV): sequencing the most valuable type-strain genomes for metagenomic binning, comparative biology and taxonomic classification.</title>
        <authorList>
            <person name="Goeker M."/>
        </authorList>
    </citation>
    <scope>NUCLEOTIDE SEQUENCE [LARGE SCALE GENOMIC DNA]</scope>
    <source>
        <strain evidence="2 3">DSM 25532</strain>
    </source>
</reference>
<gene>
    <name evidence="2" type="ORF">DES53_102285</name>
</gene>
<dbReference type="PROSITE" id="PS51819">
    <property type="entry name" value="VOC"/>
    <property type="match status" value="1"/>
</dbReference>
<feature type="domain" description="VOC" evidence="1">
    <location>
        <begin position="4"/>
        <end position="113"/>
    </location>
</feature>
<name>A0A366HQH2_9BACT</name>
<dbReference type="InterPro" id="IPR004360">
    <property type="entry name" value="Glyas_Fos-R_dOase_dom"/>
</dbReference>
<dbReference type="GO" id="GO:0016829">
    <property type="term" value="F:lyase activity"/>
    <property type="evidence" value="ECO:0007669"/>
    <property type="project" value="UniProtKB-KW"/>
</dbReference>
<dbReference type="RefSeq" id="WP_113958118.1">
    <property type="nucleotide sequence ID" value="NZ_QNRR01000002.1"/>
</dbReference>
<dbReference type="InterPro" id="IPR029068">
    <property type="entry name" value="Glyas_Bleomycin-R_OHBP_Dase"/>
</dbReference>
<keyword evidence="3" id="KW-1185">Reference proteome</keyword>
<dbReference type="EMBL" id="QNRR01000002">
    <property type="protein sequence ID" value="RBP45901.1"/>
    <property type="molecule type" value="Genomic_DNA"/>
</dbReference>
<dbReference type="SUPFAM" id="SSF54593">
    <property type="entry name" value="Glyoxalase/Bleomycin resistance protein/Dihydroxybiphenyl dioxygenase"/>
    <property type="match status" value="1"/>
</dbReference>
<dbReference type="Proteomes" id="UP000253426">
    <property type="component" value="Unassembled WGS sequence"/>
</dbReference>
<dbReference type="InterPro" id="IPR037523">
    <property type="entry name" value="VOC_core"/>
</dbReference>
<dbReference type="Gene3D" id="3.10.180.10">
    <property type="entry name" value="2,3-Dihydroxybiphenyl 1,2-Dioxygenase, domain 1"/>
    <property type="match status" value="1"/>
</dbReference>
<evidence type="ECO:0000259" key="1">
    <source>
        <dbReference type="PROSITE" id="PS51819"/>
    </source>
</evidence>
<protein>
    <submittedName>
        <fullName evidence="2">Putative enzyme related to lactoylglutathione lyase</fullName>
    </submittedName>
</protein>
<dbReference type="AlphaFoldDB" id="A0A366HQH2"/>
<accession>A0A366HQH2</accession>
<dbReference type="OrthoDB" id="196397at2"/>
<proteinExistence type="predicted"/>
<comment type="caution">
    <text evidence="2">The sequence shown here is derived from an EMBL/GenBank/DDBJ whole genome shotgun (WGS) entry which is preliminary data.</text>
</comment>
<dbReference type="Pfam" id="PF00903">
    <property type="entry name" value="Glyoxalase"/>
    <property type="match status" value="1"/>
</dbReference>